<dbReference type="Pfam" id="PF00583">
    <property type="entry name" value="Acetyltransf_1"/>
    <property type="match status" value="1"/>
</dbReference>
<keyword evidence="1 4" id="KW-0808">Transferase</keyword>
<dbReference type="SUPFAM" id="SSF55729">
    <property type="entry name" value="Acyl-CoA N-acyltransferases (Nat)"/>
    <property type="match status" value="1"/>
</dbReference>
<evidence type="ECO:0000256" key="1">
    <source>
        <dbReference type="ARBA" id="ARBA00022679"/>
    </source>
</evidence>
<dbReference type="EMBL" id="CP029554">
    <property type="protein sequence ID" value="AXE35265.1"/>
    <property type="molecule type" value="Genomic_DNA"/>
</dbReference>
<evidence type="ECO:0000313" key="5">
    <source>
        <dbReference type="Proteomes" id="UP000252038"/>
    </source>
</evidence>
<dbReference type="InterPro" id="IPR050832">
    <property type="entry name" value="Bact_Acetyltransf"/>
</dbReference>
<dbReference type="AlphaFoldDB" id="A0A344UJ17"/>
<feature type="domain" description="N-acetyltransferase" evidence="3">
    <location>
        <begin position="13"/>
        <end position="157"/>
    </location>
</feature>
<dbReference type="GO" id="GO:0016747">
    <property type="term" value="F:acyltransferase activity, transferring groups other than amino-acyl groups"/>
    <property type="evidence" value="ECO:0007669"/>
    <property type="project" value="InterPro"/>
</dbReference>
<protein>
    <submittedName>
        <fullName evidence="4">GNAT family N-acetyltransferase</fullName>
    </submittedName>
</protein>
<proteinExistence type="predicted"/>
<dbReference type="InterPro" id="IPR000182">
    <property type="entry name" value="GNAT_dom"/>
</dbReference>
<dbReference type="KEGG" id="chrb:DK843_13765"/>
<evidence type="ECO:0000313" key="4">
    <source>
        <dbReference type="EMBL" id="AXE35265.1"/>
    </source>
</evidence>
<organism evidence="4 5">
    <name type="scientific">Chromobacterium phragmitis</name>
    <dbReference type="NCBI Taxonomy" id="2202141"/>
    <lineage>
        <taxon>Bacteria</taxon>
        <taxon>Pseudomonadati</taxon>
        <taxon>Pseudomonadota</taxon>
        <taxon>Betaproteobacteria</taxon>
        <taxon>Neisseriales</taxon>
        <taxon>Chromobacteriaceae</taxon>
        <taxon>Chromobacterium</taxon>
    </lineage>
</organism>
<evidence type="ECO:0000259" key="3">
    <source>
        <dbReference type="PROSITE" id="PS51186"/>
    </source>
</evidence>
<reference evidence="4 5" key="1">
    <citation type="submission" date="2018-05" db="EMBL/GenBank/DDBJ databases">
        <title>Genome sequencing, assembly and analysis of the novel insecticidal bacterium, Chromobacterium phragmitis.</title>
        <authorList>
            <person name="Sparks M.E."/>
            <person name="Blackburn M.B."/>
            <person name="Gundersen-Rindal D.E."/>
        </authorList>
    </citation>
    <scope>NUCLEOTIDE SEQUENCE [LARGE SCALE GENOMIC DNA]</scope>
    <source>
        <strain evidence="4">IIBBL 274-1</strain>
    </source>
</reference>
<evidence type="ECO:0000256" key="2">
    <source>
        <dbReference type="ARBA" id="ARBA00023315"/>
    </source>
</evidence>
<sequence>MGFCFGTDQMDQIFIREMVEADIAAVARLCGDLDYPTSFEQLAGRYAKVSIQPDNGVWVAELDGEVVGWAHGHGVHILEADSYVEIGGIVVDPGCRGLGLGRMLLEACERWAQARGYLRIRLRSGIHRSWAHAFYRRLGYQQASTAITFSLNLPRLG</sequence>
<name>A0A344UJ17_9NEIS</name>
<gene>
    <name evidence="4" type="ORF">DK843_13765</name>
</gene>
<dbReference type="PANTHER" id="PTHR43877">
    <property type="entry name" value="AMINOALKYLPHOSPHONATE N-ACETYLTRANSFERASE-RELATED-RELATED"/>
    <property type="match status" value="1"/>
</dbReference>
<keyword evidence="2" id="KW-0012">Acyltransferase</keyword>
<dbReference type="Gene3D" id="3.40.630.30">
    <property type="match status" value="1"/>
</dbReference>
<dbReference type="InterPro" id="IPR016181">
    <property type="entry name" value="Acyl_CoA_acyltransferase"/>
</dbReference>
<accession>A0A344UJ17</accession>
<dbReference type="CDD" id="cd04301">
    <property type="entry name" value="NAT_SF"/>
    <property type="match status" value="1"/>
</dbReference>
<dbReference type="PANTHER" id="PTHR43877:SF2">
    <property type="entry name" value="AMINOALKYLPHOSPHONATE N-ACETYLTRANSFERASE-RELATED"/>
    <property type="match status" value="1"/>
</dbReference>
<dbReference type="PROSITE" id="PS51186">
    <property type="entry name" value="GNAT"/>
    <property type="match status" value="1"/>
</dbReference>
<dbReference type="Proteomes" id="UP000252038">
    <property type="component" value="Chromosome"/>
</dbReference>